<keyword evidence="2" id="KW-1185">Reference proteome</keyword>
<sequence>MASTFHKKLKPIADLLKTAISEANTKKGTFKAKIDIDKGDEENLEENEPILEEITYHLSRISRSYNDLKEAEITFNELLKSMTGNERIKEIQKHDEYLNDANNDYLTTLAKANDAISFLEAKQRDLKRVILKLTPKEETHVPVDEFDGKPLNYHQFINMFDPLIHDNDELNQTQKCIYLLRSLKGRIKQETSKFMPPSDRNYELLRAYLKTNFDDTKKLIIKLHHDFQNLSLKSGRTADLKRFIDDLDRILNLLEMSGEDANHNQLLITIQKAIPSNVLEQVYMMKKAHEEVDVEVLRKYLRVIVANKEAVVKMSKPSSEANPNSNSSSALVSNNARKGNFRGRGRGRGNFNRNFVNQKVVDSSSQSQAQVTSSSQSKYRNGCPFCGGDHG</sequence>
<dbReference type="Pfam" id="PF03564">
    <property type="entry name" value="DUF1759"/>
    <property type="match status" value="1"/>
</dbReference>
<proteinExistence type="predicted"/>
<dbReference type="InterPro" id="IPR005312">
    <property type="entry name" value="DUF1759"/>
</dbReference>
<feature type="compositionally biased region" description="Low complexity" evidence="1">
    <location>
        <begin position="315"/>
        <end position="338"/>
    </location>
</feature>
<feature type="compositionally biased region" description="Low complexity" evidence="1">
    <location>
        <begin position="349"/>
        <end position="377"/>
    </location>
</feature>
<dbReference type="AlphaFoldDB" id="A0A914EJU5"/>
<reference evidence="3" key="1">
    <citation type="submission" date="2022-11" db="UniProtKB">
        <authorList>
            <consortium name="WormBaseParasite"/>
        </authorList>
    </citation>
    <scope>IDENTIFICATION</scope>
</reference>
<organism evidence="2 3">
    <name type="scientific">Acrobeloides nanus</name>
    <dbReference type="NCBI Taxonomy" id="290746"/>
    <lineage>
        <taxon>Eukaryota</taxon>
        <taxon>Metazoa</taxon>
        <taxon>Ecdysozoa</taxon>
        <taxon>Nematoda</taxon>
        <taxon>Chromadorea</taxon>
        <taxon>Rhabditida</taxon>
        <taxon>Tylenchina</taxon>
        <taxon>Cephalobomorpha</taxon>
        <taxon>Cephaloboidea</taxon>
        <taxon>Cephalobidae</taxon>
        <taxon>Acrobeloides</taxon>
    </lineage>
</organism>
<accession>A0A914EJU5</accession>
<dbReference type="WBParaSite" id="ACRNAN_scaffold8934.g20121.t1">
    <property type="protein sequence ID" value="ACRNAN_scaffold8934.g20121.t1"/>
    <property type="gene ID" value="ACRNAN_scaffold8934.g20121"/>
</dbReference>
<protein>
    <submittedName>
        <fullName evidence="3">Uncharacterized protein</fullName>
    </submittedName>
</protein>
<feature type="region of interest" description="Disordered" evidence="1">
    <location>
        <begin position="313"/>
        <end position="391"/>
    </location>
</feature>
<evidence type="ECO:0000313" key="3">
    <source>
        <dbReference type="WBParaSite" id="ACRNAN_scaffold8934.g20121.t1"/>
    </source>
</evidence>
<dbReference type="Proteomes" id="UP000887540">
    <property type="component" value="Unplaced"/>
</dbReference>
<evidence type="ECO:0000256" key="1">
    <source>
        <dbReference type="SAM" id="MobiDB-lite"/>
    </source>
</evidence>
<name>A0A914EJU5_9BILA</name>
<evidence type="ECO:0000313" key="2">
    <source>
        <dbReference type="Proteomes" id="UP000887540"/>
    </source>
</evidence>